<protein>
    <submittedName>
        <fullName evidence="1">Uncharacterized protein</fullName>
    </submittedName>
</protein>
<gene>
    <name evidence="1" type="ORF">PYW08_004060</name>
</gene>
<dbReference type="Proteomes" id="UP001231649">
    <property type="component" value="Chromosome 15"/>
</dbReference>
<evidence type="ECO:0000313" key="2">
    <source>
        <dbReference type="Proteomes" id="UP001231649"/>
    </source>
</evidence>
<sequence>MRSLIWICLVVATWSSAFALYYERTKQIFRPPVRLGNDSYFGYSITYNPNSKKLVISAPRTDNIGDVYDCSIDKNSCNVIDRSIITRGPELQNYTHEYWFGATVKAGPDFVIMCAPRHTEHTPRYNGFVTRGTCYSHTNSGLTKRQPISEEQRVQDSHSTMEATMDSFGWSIDVASDDSVIVGGPGMYHGRAMIYTQLSRVPDFIRYDSKIPQFNFGYAVATGTFINDKLSYAISSTYRSGEILFYKKYNTYQKKLKSNFDTVGTMFGAVLCAAKMYGSRSDLLVGAPAYGQKDKYAYNLGAVHVYLAKIPSHEPTFNRLIVGEVSGSMFGSAIINVGDLNNDKKDEIAIGAPFENGGQGVVYLYSGADLIISEKTVKTIKPLQKIKPEAPYGLSFGMSLTPLLDYDENGCKEIAIGSPYTDTVVLLRCMASVLVNTTAKFRMEDFENRTASGKTDFKFDVCLTLIYPTLPKKITARIKTTVEMIHENAKLAKPDSTGRFVFETSLDERQLDYCKTVPFILPPNGKYDTEIRYIISSELLDDPRTLSNFDASRVILSDRSVLKIQNSLWVAECSGKLVCKPNLKFTPYFSFKNDVTPYIIGSTDKETMSVTVSNSGDVAYASCVKIHIVGANVHQPGNCVFEATDSGDRLKCETQKPLWSGEETNTGLIELETNHLTNLDTSINITIFLHNRCNEAATEYRTITIPLKADPSGITAKGETDIGDVVDMTEEDIKNNGKYFRHTYKIENHGHTNWEDLDVLVTLELYPFINYINNDNTSVIVFSDKTNFPCTEQSATDTTNTYLCKVKSLKKKDYDAQIVIPIYVLPNTLDGHLTKDQNMTITSSIKMTITKDTIVKNSVTTTLMLQEAPVPVQTIIIAVVVGLCILIIIAVVLYRIGFLRRKRKEELEKLRKSVKRQTILRRSTMPNNSQSSEDRRQILEEMKEEDEHDQAQKQTRPI</sequence>
<accession>A0ACC2QVH2</accession>
<evidence type="ECO:0000313" key="1">
    <source>
        <dbReference type="EMBL" id="KAJ8725877.1"/>
    </source>
</evidence>
<name>A0ACC2QVH2_9NEOP</name>
<reference evidence="1" key="1">
    <citation type="submission" date="2023-03" db="EMBL/GenBank/DDBJ databases">
        <title>Chromosome-level genomes of two armyworms, Mythimna separata and Mythimna loreyi, provide insights into the biosynthesis and reception of sex pheromones.</title>
        <authorList>
            <person name="Zhao H."/>
        </authorList>
    </citation>
    <scope>NUCLEOTIDE SEQUENCE</scope>
    <source>
        <strain evidence="1">BeijingLab</strain>
    </source>
</reference>
<keyword evidence="2" id="KW-1185">Reference proteome</keyword>
<comment type="caution">
    <text evidence="1">The sequence shown here is derived from an EMBL/GenBank/DDBJ whole genome shotgun (WGS) entry which is preliminary data.</text>
</comment>
<proteinExistence type="predicted"/>
<dbReference type="EMBL" id="CM056791">
    <property type="protein sequence ID" value="KAJ8725877.1"/>
    <property type="molecule type" value="Genomic_DNA"/>
</dbReference>
<organism evidence="1 2">
    <name type="scientific">Mythimna loreyi</name>
    <dbReference type="NCBI Taxonomy" id="667449"/>
    <lineage>
        <taxon>Eukaryota</taxon>
        <taxon>Metazoa</taxon>
        <taxon>Ecdysozoa</taxon>
        <taxon>Arthropoda</taxon>
        <taxon>Hexapoda</taxon>
        <taxon>Insecta</taxon>
        <taxon>Pterygota</taxon>
        <taxon>Neoptera</taxon>
        <taxon>Endopterygota</taxon>
        <taxon>Lepidoptera</taxon>
        <taxon>Glossata</taxon>
        <taxon>Ditrysia</taxon>
        <taxon>Noctuoidea</taxon>
        <taxon>Noctuidae</taxon>
        <taxon>Noctuinae</taxon>
        <taxon>Hadenini</taxon>
        <taxon>Mythimna</taxon>
    </lineage>
</organism>